<keyword evidence="11 16" id="KW-0143">Chaperone</keyword>
<dbReference type="SUPFAM" id="SSF48726">
    <property type="entry name" value="Immunoglobulin"/>
    <property type="match status" value="1"/>
</dbReference>
<dbReference type="SUPFAM" id="SSF48592">
    <property type="entry name" value="GroEL equatorial domain-like"/>
    <property type="match status" value="1"/>
</dbReference>
<evidence type="ECO:0000256" key="15">
    <source>
        <dbReference type="PROSITE-ProRule" id="PRU10141"/>
    </source>
</evidence>
<dbReference type="GO" id="GO:0035556">
    <property type="term" value="P:intracellular signal transduction"/>
    <property type="evidence" value="ECO:0007669"/>
    <property type="project" value="TreeGrafter"/>
</dbReference>
<evidence type="ECO:0000256" key="11">
    <source>
        <dbReference type="ARBA" id="ARBA00023186"/>
    </source>
</evidence>
<dbReference type="InterPro" id="IPR007110">
    <property type="entry name" value="Ig-like_dom"/>
</dbReference>
<dbReference type="InterPro" id="IPR000719">
    <property type="entry name" value="Prot_kinase_dom"/>
</dbReference>
<evidence type="ECO:0000256" key="2">
    <source>
        <dbReference type="ARBA" id="ARBA00008020"/>
    </source>
</evidence>
<organism evidence="20 21">
    <name type="scientific">Frieseomelitta varia</name>
    <dbReference type="NCBI Taxonomy" id="561572"/>
    <lineage>
        <taxon>Eukaryota</taxon>
        <taxon>Metazoa</taxon>
        <taxon>Ecdysozoa</taxon>
        <taxon>Arthropoda</taxon>
        <taxon>Hexapoda</taxon>
        <taxon>Insecta</taxon>
        <taxon>Pterygota</taxon>
        <taxon>Neoptera</taxon>
        <taxon>Endopterygota</taxon>
        <taxon>Hymenoptera</taxon>
        <taxon>Apocrita</taxon>
        <taxon>Aculeata</taxon>
        <taxon>Apoidea</taxon>
        <taxon>Anthophila</taxon>
        <taxon>Apidae</taxon>
        <taxon>Frieseomelitta</taxon>
    </lineage>
</organism>
<name>A0A833S124_9HYME</name>
<dbReference type="FunFam" id="3.30.200.20:FF:000042">
    <property type="entry name" value="Aurora kinase A"/>
    <property type="match status" value="1"/>
</dbReference>
<dbReference type="InterPro" id="IPR003599">
    <property type="entry name" value="Ig_sub"/>
</dbReference>
<dbReference type="AlphaFoldDB" id="A0A833S124"/>
<dbReference type="FunFam" id="1.10.560.10:FF:000045">
    <property type="entry name" value="T-complex protein 1 subunit eta"/>
    <property type="match status" value="1"/>
</dbReference>
<evidence type="ECO:0000256" key="14">
    <source>
        <dbReference type="ARBA" id="ARBA00033237"/>
    </source>
</evidence>
<keyword evidence="5" id="KW-0963">Cytoplasm</keyword>
<keyword evidence="8 15" id="KW-0547">Nucleotide-binding</keyword>
<feature type="compositionally biased region" description="Basic and acidic residues" evidence="17">
    <location>
        <begin position="908"/>
        <end position="930"/>
    </location>
</feature>
<keyword evidence="7" id="KW-0808">Transferase</keyword>
<dbReference type="PROSITE" id="PS00750">
    <property type="entry name" value="TCP1_1"/>
    <property type="match status" value="1"/>
</dbReference>
<dbReference type="GO" id="GO:0004674">
    <property type="term" value="F:protein serine/threonine kinase activity"/>
    <property type="evidence" value="ECO:0007669"/>
    <property type="project" value="UniProtKB-KW"/>
</dbReference>
<evidence type="ECO:0000256" key="10">
    <source>
        <dbReference type="ARBA" id="ARBA00022840"/>
    </source>
</evidence>
<dbReference type="SUPFAM" id="SSF56112">
    <property type="entry name" value="Protein kinase-like (PK-like)"/>
    <property type="match status" value="1"/>
</dbReference>
<accession>A0A833S124</accession>
<keyword evidence="6" id="KW-0723">Serine/threonine-protein kinase</keyword>
<proteinExistence type="inferred from homology"/>
<evidence type="ECO:0000256" key="4">
    <source>
        <dbReference type="ARBA" id="ARBA00018961"/>
    </source>
</evidence>
<dbReference type="PANTHER" id="PTHR24342:SF20">
    <property type="entry name" value="MYOSIN LIGHT CHAIN KINASE, SMOOTH MUSCLE"/>
    <property type="match status" value="1"/>
</dbReference>
<evidence type="ECO:0000256" key="17">
    <source>
        <dbReference type="SAM" id="MobiDB-lite"/>
    </source>
</evidence>
<dbReference type="GO" id="GO:0005524">
    <property type="term" value="F:ATP binding"/>
    <property type="evidence" value="ECO:0007669"/>
    <property type="project" value="UniProtKB-UniRule"/>
</dbReference>
<feature type="domain" description="Ig-like" evidence="19">
    <location>
        <begin position="373"/>
        <end position="463"/>
    </location>
</feature>
<dbReference type="InterPro" id="IPR017441">
    <property type="entry name" value="Protein_kinase_ATP_BS"/>
</dbReference>
<dbReference type="PANTHER" id="PTHR24342">
    <property type="entry name" value="SERINE/THREONINE-PROTEIN KINASE 17"/>
    <property type="match status" value="1"/>
</dbReference>
<evidence type="ECO:0000256" key="6">
    <source>
        <dbReference type="ARBA" id="ARBA00022527"/>
    </source>
</evidence>
<dbReference type="Pfam" id="PF00069">
    <property type="entry name" value="Pkinase"/>
    <property type="match status" value="1"/>
</dbReference>
<evidence type="ECO:0000256" key="13">
    <source>
        <dbReference type="ARBA" id="ARBA00024677"/>
    </source>
</evidence>
<evidence type="ECO:0000259" key="19">
    <source>
        <dbReference type="PROSITE" id="PS50835"/>
    </source>
</evidence>
<dbReference type="InterPro" id="IPR012716">
    <property type="entry name" value="Chap_CCT_beta"/>
</dbReference>
<gene>
    <name evidence="20" type="ORF">E2986_11047</name>
</gene>
<protein>
    <recommendedName>
        <fullName evidence="4">T-complex protein 1 subunit beta</fullName>
    </recommendedName>
    <alternativeName>
        <fullName evidence="14">CCT-beta</fullName>
    </alternativeName>
</protein>
<dbReference type="InterPro" id="IPR008271">
    <property type="entry name" value="Ser/Thr_kinase_AS"/>
</dbReference>
<dbReference type="FunFam" id="3.30.260.10:FF:000025">
    <property type="entry name" value="Chaperonin containing TCP1 subunit 2"/>
    <property type="match status" value="1"/>
</dbReference>
<evidence type="ECO:0000256" key="9">
    <source>
        <dbReference type="ARBA" id="ARBA00022777"/>
    </source>
</evidence>
<feature type="binding site" evidence="15">
    <location>
        <position position="501"/>
    </location>
    <ligand>
        <name>ATP</name>
        <dbReference type="ChEBI" id="CHEBI:30616"/>
    </ligand>
</feature>
<keyword evidence="10 15" id="KW-0067">ATP-binding</keyword>
<sequence>MVSLNPVRILKNEAEEEKAEIARLSLFVGAIAIGDLVKSTLGPKGMDKVLVAHGRSAGQVQVTNDGATILKNVGVDNPAAKILVDMSRVQDDEVGDGTTSVTVLAAELLREAEKLIDQKIHPQTIIAGWRNATNVAREALKNAAADNSADPERFREDLLNIARTTLSSKILSQHKEHFSKLAVDAVLRLKGSGNLSAIQVIKKRGGTLADSFLDEGFLLDKKPGVHQPQRVTDARILIANTPMDTDKIKVFGSRVRVDSMAKIAELETAEKEKMKDKVEKIIKHGCNVFINRQLIYNYPEQLFADANIMAIEHADFDGIERLALVTGGEIVSTFDHPDMVKLGKCDLIEQMNVIYFIFLCLLLSLLKNGADGGSVTVTEVPAGHLAELPCLSSDDHHRFMFWQLTDDNRIIGPGNPMDENKYNYEVLTGKLFIRGVSTAESGFYKCVSKEIEPSFPYRNVTVRRGVEFNDHYDIQSEIGRGKFGTVYRCKEKVSDLMLAAKVVNTMKKEDRRAVEREVEIMRRLQHPRLIQLYDAIDTGKQIHVVLELIEGGELFERVIDDDFVLTERSCAVFLRQICEGVEFIHRQNILHLDLKPENILCLTKEGNRIKIIDFGLAREYDPKKKLQVLFGTPEFVAPEVVNFDQIGYGTDMWSIGVICYVLLSGLSPFMGDTDLETMANVTIAKYDFDHDAFTNISEDAKDFIRCLLVKDKDKRMSAAECREHRWLAKKPASQQQRQVEETAMPPARSVQIPRVRTSNVDELDVTKENLRLFVERWREHPDSPYLIDIPQCLLGQQLNSTGDREELVSLRGQSPSPCASICSTLSETTDSSPREGHGTFLTVPSFGYGLERRASESVATQKPRSDPASQIILAEEIIKLSERLRSIAMGACETPNDEETTSSVIGERNSKRNEPNEKEKEKRNEAREKRNGLVVENSECNEITEKLSSIVRHRKLNGTTFHSSRSFDKYETNTGNVFASLRKTGRQKREEESFESTRSESLEKKVEGATCDKTIDERIPRKDGEMDLTPPWRRPRVKQFGETSRDVPRISGLRNLHKSLNLDEPANTKDLLLHLLGEWEEVATRPSGVGRKSVSVDWCGEESVARKTMNSLAEYFQSKQQKSTAANGYGFVEMRSEDEAARVIRRCVDVTLKGHQIFIDYECGRTLHGWKPRRLGGGFGGKKGSGLILTIKNIIIIIKNITTIKNIIIIKNIIVIIITKKVLYL</sequence>
<feature type="region of interest" description="Disordered" evidence="17">
    <location>
        <begin position="890"/>
        <end position="930"/>
    </location>
</feature>
<dbReference type="Gene3D" id="3.30.200.20">
    <property type="entry name" value="Phosphorylase Kinase, domain 1"/>
    <property type="match status" value="1"/>
</dbReference>
<dbReference type="EMBL" id="WNWW01000614">
    <property type="protein sequence ID" value="KAF3422945.1"/>
    <property type="molecule type" value="Genomic_DNA"/>
</dbReference>
<dbReference type="InterPro" id="IPR011009">
    <property type="entry name" value="Kinase-like_dom_sf"/>
</dbReference>
<dbReference type="GO" id="GO:0140662">
    <property type="term" value="F:ATP-dependent protein folding chaperone"/>
    <property type="evidence" value="ECO:0007669"/>
    <property type="project" value="InterPro"/>
</dbReference>
<dbReference type="CDD" id="cd14103">
    <property type="entry name" value="STKc_MLCK"/>
    <property type="match status" value="1"/>
</dbReference>
<dbReference type="Proteomes" id="UP000655588">
    <property type="component" value="Unassembled WGS sequence"/>
</dbReference>
<dbReference type="InterPro" id="IPR027410">
    <property type="entry name" value="TCP-1-like_intermed_sf"/>
</dbReference>
<dbReference type="InterPro" id="IPR027413">
    <property type="entry name" value="GROEL-like_equatorial_sf"/>
</dbReference>
<evidence type="ECO:0000259" key="18">
    <source>
        <dbReference type="PROSITE" id="PS50011"/>
    </source>
</evidence>
<dbReference type="PROSITE" id="PS00751">
    <property type="entry name" value="TCP1_2"/>
    <property type="match status" value="1"/>
</dbReference>
<evidence type="ECO:0000256" key="16">
    <source>
        <dbReference type="RuleBase" id="RU004187"/>
    </source>
</evidence>
<dbReference type="GO" id="GO:0005832">
    <property type="term" value="C:chaperonin-containing T-complex"/>
    <property type="evidence" value="ECO:0007669"/>
    <property type="project" value="InterPro"/>
</dbReference>
<evidence type="ECO:0000256" key="1">
    <source>
        <dbReference type="ARBA" id="ARBA00004496"/>
    </source>
</evidence>
<evidence type="ECO:0000256" key="8">
    <source>
        <dbReference type="ARBA" id="ARBA00022741"/>
    </source>
</evidence>
<dbReference type="GO" id="GO:0051082">
    <property type="term" value="F:unfolded protein binding"/>
    <property type="evidence" value="ECO:0007669"/>
    <property type="project" value="InterPro"/>
</dbReference>
<dbReference type="PRINTS" id="PR00304">
    <property type="entry name" value="TCOMPLEXTCP1"/>
</dbReference>
<dbReference type="PROSITE" id="PS00107">
    <property type="entry name" value="PROTEIN_KINASE_ATP"/>
    <property type="match status" value="1"/>
</dbReference>
<dbReference type="PROSITE" id="PS00995">
    <property type="entry name" value="TCP1_3"/>
    <property type="match status" value="1"/>
</dbReference>
<dbReference type="InterPro" id="IPR002423">
    <property type="entry name" value="Cpn60/GroEL/TCP-1"/>
</dbReference>
<evidence type="ECO:0000256" key="7">
    <source>
        <dbReference type="ARBA" id="ARBA00022679"/>
    </source>
</evidence>
<evidence type="ECO:0000256" key="5">
    <source>
        <dbReference type="ARBA" id="ARBA00022490"/>
    </source>
</evidence>
<comment type="subcellular location">
    <subcellularLocation>
        <location evidence="1">Cytoplasm</location>
    </subcellularLocation>
</comment>
<feature type="region of interest" description="Disordered" evidence="17">
    <location>
        <begin position="983"/>
        <end position="1008"/>
    </location>
</feature>
<dbReference type="InterPro" id="IPR012677">
    <property type="entry name" value="Nucleotide-bd_a/b_plait_sf"/>
</dbReference>
<evidence type="ECO:0000313" key="21">
    <source>
        <dbReference type="Proteomes" id="UP000655588"/>
    </source>
</evidence>
<comment type="subunit">
    <text evidence="3">Heterooligomeric complex of about 850 to 900 kDa that forms two stacked rings, 12 to 16 nm in diameter.</text>
</comment>
<dbReference type="PROSITE" id="PS00108">
    <property type="entry name" value="PROTEIN_KINASE_ST"/>
    <property type="match status" value="1"/>
</dbReference>
<keyword evidence="21" id="KW-1185">Reference proteome</keyword>
<evidence type="ECO:0000313" key="20">
    <source>
        <dbReference type="EMBL" id="KAF3422945.1"/>
    </source>
</evidence>
<dbReference type="SMART" id="SM00220">
    <property type="entry name" value="S_TKc"/>
    <property type="match status" value="1"/>
</dbReference>
<dbReference type="GO" id="GO:0043065">
    <property type="term" value="P:positive regulation of apoptotic process"/>
    <property type="evidence" value="ECO:0007669"/>
    <property type="project" value="TreeGrafter"/>
</dbReference>
<dbReference type="SUPFAM" id="SSF54928">
    <property type="entry name" value="RNA-binding domain, RBD"/>
    <property type="match status" value="1"/>
</dbReference>
<dbReference type="SUPFAM" id="SSF54849">
    <property type="entry name" value="GroEL-intermediate domain like"/>
    <property type="match status" value="1"/>
</dbReference>
<keyword evidence="12" id="KW-0393">Immunoglobulin domain</keyword>
<dbReference type="FunFam" id="3.50.7.10:FF:000002">
    <property type="entry name" value="T-complex protein 1 subunit beta"/>
    <property type="match status" value="1"/>
</dbReference>
<feature type="compositionally biased region" description="Basic and acidic residues" evidence="17">
    <location>
        <begin position="987"/>
        <end position="1007"/>
    </location>
</feature>
<evidence type="ECO:0000256" key="3">
    <source>
        <dbReference type="ARBA" id="ARBA00011531"/>
    </source>
</evidence>
<dbReference type="InterPro" id="IPR036179">
    <property type="entry name" value="Ig-like_dom_sf"/>
</dbReference>
<dbReference type="Pfam" id="PF00118">
    <property type="entry name" value="Cpn60_TCP1"/>
    <property type="match status" value="1"/>
</dbReference>
<dbReference type="InterPro" id="IPR035979">
    <property type="entry name" value="RBD_domain_sf"/>
</dbReference>
<dbReference type="NCBIfam" id="TIGR02341">
    <property type="entry name" value="chap_CCT_beta"/>
    <property type="match status" value="1"/>
</dbReference>
<dbReference type="FunFam" id="1.10.510.10:FF:000594">
    <property type="entry name" value="Myosin light chain kinase isoform-III"/>
    <property type="match status" value="1"/>
</dbReference>
<keyword evidence="9" id="KW-0418">Kinase</keyword>
<dbReference type="GO" id="GO:0016887">
    <property type="term" value="F:ATP hydrolysis activity"/>
    <property type="evidence" value="ECO:0007669"/>
    <property type="project" value="InterPro"/>
</dbReference>
<dbReference type="InterPro" id="IPR027409">
    <property type="entry name" value="GroEL-like_apical_dom_sf"/>
</dbReference>
<dbReference type="GO" id="GO:0005634">
    <property type="term" value="C:nucleus"/>
    <property type="evidence" value="ECO:0007669"/>
    <property type="project" value="TreeGrafter"/>
</dbReference>
<dbReference type="Gene3D" id="1.10.560.10">
    <property type="entry name" value="GroEL-like equatorial domain"/>
    <property type="match status" value="1"/>
</dbReference>
<dbReference type="SUPFAM" id="SSF52029">
    <property type="entry name" value="GroEL apical domain-like"/>
    <property type="match status" value="1"/>
</dbReference>
<dbReference type="SMART" id="SM00409">
    <property type="entry name" value="IG"/>
    <property type="match status" value="1"/>
</dbReference>
<dbReference type="GO" id="GO:0003676">
    <property type="term" value="F:nucleic acid binding"/>
    <property type="evidence" value="ECO:0007669"/>
    <property type="project" value="InterPro"/>
</dbReference>
<evidence type="ECO:0000256" key="12">
    <source>
        <dbReference type="ARBA" id="ARBA00023319"/>
    </source>
</evidence>
<dbReference type="PROSITE" id="PS50011">
    <property type="entry name" value="PROTEIN_KINASE_DOM"/>
    <property type="match status" value="1"/>
</dbReference>
<feature type="domain" description="Protein kinase" evidence="18">
    <location>
        <begin position="472"/>
        <end position="727"/>
    </location>
</feature>
<comment type="function">
    <text evidence="13">Molecular chaperone; assists the folding of proteins upon ATP hydrolysis. Known to play a role, in vitro, in the folding of actin and tubulin.</text>
</comment>
<comment type="caution">
    <text evidence="20">The sequence shown here is derived from an EMBL/GenBank/DDBJ whole genome shotgun (WGS) entry which is preliminary data.</text>
</comment>
<dbReference type="InterPro" id="IPR002194">
    <property type="entry name" value="Chaperonin_TCP-1_CS"/>
</dbReference>
<dbReference type="Gene3D" id="3.50.7.10">
    <property type="entry name" value="GroEL"/>
    <property type="match status" value="1"/>
</dbReference>
<dbReference type="Gene3D" id="1.10.510.10">
    <property type="entry name" value="Transferase(Phosphotransferase) domain 1"/>
    <property type="match status" value="1"/>
</dbReference>
<dbReference type="PROSITE" id="PS50835">
    <property type="entry name" value="IG_LIKE"/>
    <property type="match status" value="1"/>
</dbReference>
<dbReference type="Gene3D" id="3.30.70.330">
    <property type="match status" value="1"/>
</dbReference>
<comment type="similarity">
    <text evidence="2 16">Belongs to the TCP-1 chaperonin family.</text>
</comment>
<reference evidence="20" key="1">
    <citation type="submission" date="2019-11" db="EMBL/GenBank/DDBJ databases">
        <title>The nuclear and mitochondrial genomes of Frieseomelitta varia - a highly eusocial stingless bee (Meliponini) with a permanently sterile worker caste.</title>
        <authorList>
            <person name="Freitas F.C.P."/>
            <person name="Lourenco A.P."/>
            <person name="Nunes F.M.F."/>
            <person name="Paschoal A.R."/>
            <person name="Abreu F.C.P."/>
            <person name="Barbin F.O."/>
            <person name="Bataglia L."/>
            <person name="Cardoso-Junior C.A.M."/>
            <person name="Cervoni M.S."/>
            <person name="Silva S.R."/>
            <person name="Dalarmi F."/>
            <person name="Del Lama M.A."/>
            <person name="Depintor T.S."/>
            <person name="Ferreira K.M."/>
            <person name="Goria P.S."/>
            <person name="Jaskot M.C."/>
            <person name="Lago D.C."/>
            <person name="Luna-Lucena D."/>
            <person name="Moda L.M."/>
            <person name="Nascimento L."/>
            <person name="Pedrino M."/>
            <person name="Rabico F.O."/>
            <person name="Sanches F.C."/>
            <person name="Santos D.E."/>
            <person name="Santos C.G."/>
            <person name="Vieira J."/>
            <person name="Lopes T.F."/>
            <person name="Barchuk A.R."/>
            <person name="Hartfelder K."/>
            <person name="Simoes Z.L.P."/>
            <person name="Bitondi M.M.G."/>
            <person name="Pinheiro D.G."/>
        </authorList>
    </citation>
    <scope>NUCLEOTIDE SEQUENCE</scope>
    <source>
        <strain evidence="20">USP_RPSP 00005682</strain>
        <tissue evidence="20">Whole individual</tissue>
    </source>
</reference>
<dbReference type="InterPro" id="IPR017998">
    <property type="entry name" value="Chaperone_TCP-1"/>
</dbReference>